<evidence type="ECO:0000259" key="6">
    <source>
        <dbReference type="Pfam" id="PF00294"/>
    </source>
</evidence>
<name>A0ABQ6IQ00_9MICO</name>
<dbReference type="Pfam" id="PF00294">
    <property type="entry name" value="PfkB"/>
    <property type="match status" value="1"/>
</dbReference>
<reference evidence="8" key="1">
    <citation type="journal article" date="2019" name="Int. J. Syst. Evol. Microbiol.">
        <title>The Global Catalogue of Microorganisms (GCM) 10K type strain sequencing project: providing services to taxonomists for standard genome sequencing and annotation.</title>
        <authorList>
            <consortium name="The Broad Institute Genomics Platform"/>
            <consortium name="The Broad Institute Genome Sequencing Center for Infectious Disease"/>
            <person name="Wu L."/>
            <person name="Ma J."/>
        </authorList>
    </citation>
    <scope>NUCLEOTIDE SEQUENCE [LARGE SCALE GENOMIC DNA]</scope>
    <source>
        <strain evidence="8">NBRC 113072</strain>
    </source>
</reference>
<dbReference type="PROSITE" id="PS00584">
    <property type="entry name" value="PFKB_KINASES_2"/>
    <property type="match status" value="1"/>
</dbReference>
<evidence type="ECO:0000313" key="8">
    <source>
        <dbReference type="Proteomes" id="UP001157126"/>
    </source>
</evidence>
<evidence type="ECO:0000256" key="2">
    <source>
        <dbReference type="ARBA" id="ARBA00022679"/>
    </source>
</evidence>
<evidence type="ECO:0000256" key="1">
    <source>
        <dbReference type="ARBA" id="ARBA00010688"/>
    </source>
</evidence>
<comment type="similarity">
    <text evidence="1">Belongs to the carbohydrate kinase PfkB family.</text>
</comment>
<dbReference type="InterPro" id="IPR029056">
    <property type="entry name" value="Ribokinase-like"/>
</dbReference>
<sequence>MIDLVTFGETMVSFRTSGALVSGAACTAHVAGAESNVAIALSRLGHRARWVGGLTDDALGDLVAATLTGEGVDVVRADPVGRPAGLMLLQRRTADVARVAYARKDSAGSCLTEAPVLEALEHGARRLHVTGITPALSDTARQTTLTVVTEAARRGVAVSLDVNHRAALWSREDARAVLTEIVPHVDLLVASADELDLVGEDGASEEDLIADLADRGCAEVLLKRGGEGATLHRDGRRLDAAARPVTVVDVVGAGDACTAGYLSGRLDGVSDEACLERAMTLGAFAVSTVGDWEGLPRRHELGLLSGAASDVTR</sequence>
<evidence type="ECO:0000256" key="3">
    <source>
        <dbReference type="ARBA" id="ARBA00022741"/>
    </source>
</evidence>
<dbReference type="InterPro" id="IPR050306">
    <property type="entry name" value="PfkB_Carbo_kinase"/>
</dbReference>
<feature type="domain" description="Carbohydrate kinase PfkB" evidence="6">
    <location>
        <begin position="2"/>
        <end position="295"/>
    </location>
</feature>
<accession>A0ABQ6IQ00</accession>
<keyword evidence="5" id="KW-0067">ATP-binding</keyword>
<dbReference type="PANTHER" id="PTHR43085:SF1">
    <property type="entry name" value="PSEUDOURIDINE KINASE-RELATED"/>
    <property type="match status" value="1"/>
</dbReference>
<dbReference type="CDD" id="cd01166">
    <property type="entry name" value="KdgK"/>
    <property type="match status" value="1"/>
</dbReference>
<evidence type="ECO:0000256" key="5">
    <source>
        <dbReference type="ARBA" id="ARBA00022840"/>
    </source>
</evidence>
<comment type="caution">
    <text evidence="7">The sequence shown here is derived from an EMBL/GenBank/DDBJ whole genome shotgun (WGS) entry which is preliminary data.</text>
</comment>
<evidence type="ECO:0000313" key="7">
    <source>
        <dbReference type="EMBL" id="GMA38763.1"/>
    </source>
</evidence>
<protein>
    <submittedName>
        <fullName evidence="7">Ribokinase</fullName>
    </submittedName>
</protein>
<keyword evidence="8" id="KW-1185">Reference proteome</keyword>
<dbReference type="Proteomes" id="UP001157126">
    <property type="component" value="Unassembled WGS sequence"/>
</dbReference>
<dbReference type="EMBL" id="BSUO01000001">
    <property type="protein sequence ID" value="GMA38763.1"/>
    <property type="molecule type" value="Genomic_DNA"/>
</dbReference>
<dbReference type="InterPro" id="IPR011611">
    <property type="entry name" value="PfkB_dom"/>
</dbReference>
<evidence type="ECO:0000256" key="4">
    <source>
        <dbReference type="ARBA" id="ARBA00022777"/>
    </source>
</evidence>
<dbReference type="PANTHER" id="PTHR43085">
    <property type="entry name" value="HEXOKINASE FAMILY MEMBER"/>
    <property type="match status" value="1"/>
</dbReference>
<proteinExistence type="inferred from homology"/>
<keyword evidence="2" id="KW-0808">Transferase</keyword>
<dbReference type="RefSeq" id="WP_284302805.1">
    <property type="nucleotide sequence ID" value="NZ_BSUO01000001.1"/>
</dbReference>
<dbReference type="Gene3D" id="3.40.1190.20">
    <property type="match status" value="1"/>
</dbReference>
<dbReference type="SUPFAM" id="SSF53613">
    <property type="entry name" value="Ribokinase-like"/>
    <property type="match status" value="1"/>
</dbReference>
<keyword evidence="3" id="KW-0547">Nucleotide-binding</keyword>
<keyword evidence="4" id="KW-0418">Kinase</keyword>
<dbReference type="InterPro" id="IPR002173">
    <property type="entry name" value="Carboh/pur_kinase_PfkB_CS"/>
</dbReference>
<gene>
    <name evidence="7" type="ORF">GCM10025883_08080</name>
</gene>
<organism evidence="7 8">
    <name type="scientific">Mobilicoccus caccae</name>
    <dbReference type="NCBI Taxonomy" id="1859295"/>
    <lineage>
        <taxon>Bacteria</taxon>
        <taxon>Bacillati</taxon>
        <taxon>Actinomycetota</taxon>
        <taxon>Actinomycetes</taxon>
        <taxon>Micrococcales</taxon>
        <taxon>Dermatophilaceae</taxon>
        <taxon>Mobilicoccus</taxon>
    </lineage>
</organism>